<feature type="transmembrane region" description="Helical" evidence="1">
    <location>
        <begin position="45"/>
        <end position="66"/>
    </location>
</feature>
<evidence type="ECO:0000313" key="2">
    <source>
        <dbReference type="EMBL" id="QPK79776.1"/>
    </source>
</evidence>
<dbReference type="AlphaFoldDB" id="A0A7T0KFD3"/>
<dbReference type="GO" id="GO:0022857">
    <property type="term" value="F:transmembrane transporter activity"/>
    <property type="evidence" value="ECO:0007669"/>
    <property type="project" value="InterPro"/>
</dbReference>
<dbReference type="Gene3D" id="1.20.1250.20">
    <property type="entry name" value="MFS general substrate transporter like domains"/>
    <property type="match status" value="1"/>
</dbReference>
<reference evidence="2 3" key="1">
    <citation type="submission" date="2020-11" db="EMBL/GenBank/DDBJ databases">
        <title>Corynebacterium sp. ZJ-599.</title>
        <authorList>
            <person name="Zhou J."/>
        </authorList>
    </citation>
    <scope>NUCLEOTIDE SEQUENCE [LARGE SCALE GENOMIC DNA]</scope>
    <source>
        <strain evidence="2 3">ZJ-599</strain>
    </source>
</reference>
<feature type="transmembrane region" description="Helical" evidence="1">
    <location>
        <begin position="102"/>
        <end position="124"/>
    </location>
</feature>
<dbReference type="PANTHER" id="PTHR23523:SF2">
    <property type="entry name" value="2-NITROIMIDAZOLE TRANSPORTER"/>
    <property type="match status" value="1"/>
</dbReference>
<organism evidence="2 3">
    <name type="scientific">Corynebacterium lizhenjunii</name>
    <dbReference type="NCBI Taxonomy" id="2709394"/>
    <lineage>
        <taxon>Bacteria</taxon>
        <taxon>Bacillati</taxon>
        <taxon>Actinomycetota</taxon>
        <taxon>Actinomycetes</taxon>
        <taxon>Mycobacteriales</taxon>
        <taxon>Corynebacteriaceae</taxon>
        <taxon>Corynebacterium</taxon>
    </lineage>
</organism>
<keyword evidence="1" id="KW-0812">Transmembrane</keyword>
<keyword evidence="3" id="KW-1185">Reference proteome</keyword>
<dbReference type="KEGG" id="cliz:G7Y31_03505"/>
<dbReference type="InterPro" id="IPR036259">
    <property type="entry name" value="MFS_trans_sf"/>
</dbReference>
<name>A0A7T0KFD3_9CORY</name>
<accession>A0A7T0KFD3</accession>
<evidence type="ECO:0000256" key="1">
    <source>
        <dbReference type="SAM" id="Phobius"/>
    </source>
</evidence>
<feature type="transmembrane region" description="Helical" evidence="1">
    <location>
        <begin position="136"/>
        <end position="159"/>
    </location>
</feature>
<feature type="transmembrane region" description="Helical" evidence="1">
    <location>
        <begin position="297"/>
        <end position="319"/>
    </location>
</feature>
<dbReference type="Proteomes" id="UP000594681">
    <property type="component" value="Chromosome"/>
</dbReference>
<feature type="transmembrane region" description="Helical" evidence="1">
    <location>
        <begin position="78"/>
        <end position="96"/>
    </location>
</feature>
<dbReference type="EMBL" id="CP064954">
    <property type="protein sequence ID" value="QPK79776.1"/>
    <property type="molecule type" value="Genomic_DNA"/>
</dbReference>
<feature type="transmembrane region" description="Helical" evidence="1">
    <location>
        <begin position="165"/>
        <end position="184"/>
    </location>
</feature>
<keyword evidence="1" id="KW-0472">Membrane</keyword>
<proteinExistence type="predicted"/>
<feature type="transmembrane region" description="Helical" evidence="1">
    <location>
        <begin position="359"/>
        <end position="380"/>
    </location>
</feature>
<dbReference type="PANTHER" id="PTHR23523">
    <property type="match status" value="1"/>
</dbReference>
<feature type="transmembrane region" description="Helical" evidence="1">
    <location>
        <begin position="241"/>
        <end position="264"/>
    </location>
</feature>
<dbReference type="Pfam" id="PF07690">
    <property type="entry name" value="MFS_1"/>
    <property type="match status" value="1"/>
</dbReference>
<sequence length="401" mass="41659">MHLMSPLSRLFPLFAILLAAANMRTAITGLSPLLAQIQTELGMSSTMVGLIGTVPTAMFAFGAFILPRIRQHLTLSQLMLAALLLSATGQALRVVYPSQWVLLAGSVAALCGIGALNAAMPLAVREYFPQRVPSVTMAYLLVCQLVLTAAPVLAVPFAARAGWQVAVGAWAVLALVAALAWAPLRSQQAVLADAPSFRLPVWRTPVGLGLAFLYGSNSLVAYTVMTFLPKVFIEAGRSAEFGAGMLGIWSAVGLPVVLAGPWLAGHLPRPFPVVVTAGAFFSVSLLGLAFAPLAAPVLWTVLSALGAIVFSMATVLVNLRARTAQGATSLTSFGQGVGYTIACVGPFATGALRQVSGSFAAPLAVLSVIGVVTVVAGFFATRPVYVEDQLARRAGTEGTTK</sequence>
<feature type="transmembrane region" description="Helical" evidence="1">
    <location>
        <begin position="271"/>
        <end position="291"/>
    </location>
</feature>
<protein>
    <submittedName>
        <fullName evidence="2">MFS transporter</fullName>
    </submittedName>
</protein>
<feature type="transmembrane region" description="Helical" evidence="1">
    <location>
        <begin position="205"/>
        <end position="229"/>
    </location>
</feature>
<dbReference type="InterPro" id="IPR052524">
    <property type="entry name" value="MFS_Cyanate_Porter"/>
</dbReference>
<evidence type="ECO:0000313" key="3">
    <source>
        <dbReference type="Proteomes" id="UP000594681"/>
    </source>
</evidence>
<gene>
    <name evidence="2" type="ORF">G7Y31_03505</name>
</gene>
<dbReference type="SUPFAM" id="SSF103473">
    <property type="entry name" value="MFS general substrate transporter"/>
    <property type="match status" value="1"/>
</dbReference>
<keyword evidence="1" id="KW-1133">Transmembrane helix</keyword>
<dbReference type="InterPro" id="IPR011701">
    <property type="entry name" value="MFS"/>
</dbReference>